<dbReference type="Proteomes" id="UP000243376">
    <property type="component" value="Unassembled WGS sequence"/>
</dbReference>
<evidence type="ECO:0000313" key="2">
    <source>
        <dbReference type="Proteomes" id="UP000243376"/>
    </source>
</evidence>
<comment type="caution">
    <text evidence="1">The sequence shown here is derived from an EMBL/GenBank/DDBJ whole genome shotgun (WGS) entry which is preliminary data.</text>
</comment>
<protein>
    <submittedName>
        <fullName evidence="1">Uncharacterized protein</fullName>
    </submittedName>
</protein>
<dbReference type="GO" id="GO:0046914">
    <property type="term" value="F:transition metal ion binding"/>
    <property type="evidence" value="ECO:0007669"/>
    <property type="project" value="InterPro"/>
</dbReference>
<dbReference type="NCBIfam" id="NF038399">
    <property type="entry name" value="NH_RiPP_Os17"/>
    <property type="match status" value="1"/>
</dbReference>
<sequence length="72" mass="7845">MSQAAVEQIIGRAVVDPAFREQLIADARTACAGYDLTDEELEALEKLDVESLQTFAGKLDPRLTKSAGRGFF</sequence>
<dbReference type="InterPro" id="IPR036622">
    <property type="entry name" value="LigA_sf"/>
</dbReference>
<dbReference type="SUPFAM" id="SSF56209">
    <property type="entry name" value="Nitrile hydratase alpha chain"/>
    <property type="match status" value="1"/>
</dbReference>
<reference evidence="1 2" key="1">
    <citation type="submission" date="2018-01" db="EMBL/GenBank/DDBJ databases">
        <title>Metagenomic assembled genomes from two thermal pools in the Uzon Caldera, Kamchatka, Russia.</title>
        <authorList>
            <person name="Wilkins L."/>
            <person name="Ettinger C."/>
        </authorList>
    </citation>
    <scope>NUCLEOTIDE SEQUENCE [LARGE SCALE GENOMIC DNA]</scope>
    <source>
        <strain evidence="1">ZAV-02</strain>
    </source>
</reference>
<dbReference type="Gene3D" id="1.10.700.10">
    <property type="entry name" value="Dioxygenase LigAB, LigA subunit"/>
    <property type="match status" value="1"/>
</dbReference>
<gene>
    <name evidence="1" type="ORF">C0184_07255</name>
</gene>
<dbReference type="EMBL" id="PNIQ01000476">
    <property type="protein sequence ID" value="PMP82129.1"/>
    <property type="molecule type" value="Genomic_DNA"/>
</dbReference>
<dbReference type="Pfam" id="PF14407">
    <property type="entry name" value="Frankia_peptide"/>
    <property type="match status" value="1"/>
</dbReference>
<dbReference type="InterPro" id="IPR029502">
    <property type="entry name" value="Ribosomal_synth"/>
</dbReference>
<dbReference type="InterPro" id="IPR036648">
    <property type="entry name" value="CN_Hdrase_a/SCN_Hdrase_g_sf"/>
</dbReference>
<evidence type="ECO:0000313" key="1">
    <source>
        <dbReference type="EMBL" id="PMP82129.1"/>
    </source>
</evidence>
<dbReference type="AlphaFoldDB" id="A0A2J6X635"/>
<accession>A0A2J6X635</accession>
<dbReference type="GO" id="GO:0003824">
    <property type="term" value="F:catalytic activity"/>
    <property type="evidence" value="ECO:0007669"/>
    <property type="project" value="InterPro"/>
</dbReference>
<organism evidence="1 2">
    <name type="scientific">Chloroflexus aggregans</name>
    <dbReference type="NCBI Taxonomy" id="152260"/>
    <lineage>
        <taxon>Bacteria</taxon>
        <taxon>Bacillati</taxon>
        <taxon>Chloroflexota</taxon>
        <taxon>Chloroflexia</taxon>
        <taxon>Chloroflexales</taxon>
        <taxon>Chloroflexineae</taxon>
        <taxon>Chloroflexaceae</taxon>
        <taxon>Chloroflexus</taxon>
    </lineage>
</organism>
<proteinExistence type="predicted"/>
<name>A0A2J6X635_9CHLR</name>